<dbReference type="RefSeq" id="WP_146308632.1">
    <property type="nucleotide sequence ID" value="NZ_VOHS01000095.1"/>
</dbReference>
<evidence type="ECO:0000313" key="1">
    <source>
        <dbReference type="EMBL" id="TWV88732.1"/>
    </source>
</evidence>
<comment type="caution">
    <text evidence="1">The sequence shown here is derived from an EMBL/GenBank/DDBJ whole genome shotgun (WGS) entry which is preliminary data.</text>
</comment>
<proteinExistence type="predicted"/>
<dbReference type="OrthoDB" id="629901at2"/>
<evidence type="ECO:0000313" key="2">
    <source>
        <dbReference type="Proteomes" id="UP000318815"/>
    </source>
</evidence>
<organism evidence="1 2">
    <name type="scientific">Chitinophaga pinensis</name>
    <dbReference type="NCBI Taxonomy" id="79329"/>
    <lineage>
        <taxon>Bacteria</taxon>
        <taxon>Pseudomonadati</taxon>
        <taxon>Bacteroidota</taxon>
        <taxon>Chitinophagia</taxon>
        <taxon>Chitinophagales</taxon>
        <taxon>Chitinophagaceae</taxon>
        <taxon>Chitinophaga</taxon>
    </lineage>
</organism>
<gene>
    <name evidence="1" type="ORF">FEF09_30305</name>
</gene>
<protein>
    <submittedName>
        <fullName evidence="1">Uncharacterized protein</fullName>
    </submittedName>
</protein>
<dbReference type="AlphaFoldDB" id="A0A5C6LK59"/>
<dbReference type="Proteomes" id="UP000318815">
    <property type="component" value="Unassembled WGS sequence"/>
</dbReference>
<sequence>MRLRDSFKNGIRGIYSSKGLAIGIRLWRHRLAAAYKFTEKGSVGIGLAYKLGLGSLDRIAISNKGAGIRSFIDYRIKNAFSLNGGMEMTTTPPFPI</sequence>
<dbReference type="EMBL" id="VOHS01000095">
    <property type="protein sequence ID" value="TWV88732.1"/>
    <property type="molecule type" value="Genomic_DNA"/>
</dbReference>
<name>A0A5C6LK59_9BACT</name>
<accession>A0A5C6LK59</accession>
<reference evidence="1 2" key="1">
    <citation type="submission" date="2019-08" db="EMBL/GenBank/DDBJ databases">
        <title>Whole genome sequencing of chitin degrading bacteria Chitinophaga pinensis YS16.</title>
        <authorList>
            <person name="Singh R.P."/>
            <person name="Manchanda G."/>
            <person name="Maurya I.K."/>
            <person name="Joshi N.K."/>
            <person name="Srivastava A.K."/>
        </authorList>
    </citation>
    <scope>NUCLEOTIDE SEQUENCE [LARGE SCALE GENOMIC DNA]</scope>
    <source>
        <strain evidence="1 2">YS-16</strain>
    </source>
</reference>
<keyword evidence="2" id="KW-1185">Reference proteome</keyword>